<evidence type="ECO:0008006" key="4">
    <source>
        <dbReference type="Google" id="ProtNLM"/>
    </source>
</evidence>
<evidence type="ECO:0000313" key="3">
    <source>
        <dbReference type="Proteomes" id="UP001338125"/>
    </source>
</evidence>
<protein>
    <recommendedName>
        <fullName evidence="4">Extracellular membrane protein CFEM domain-containing protein</fullName>
    </recommendedName>
</protein>
<sequence length="82" mass="8795">MQPLQLLTLLAAASLPIAQACKCIDLSTKQNHFEGTMGCCGEWGGTFIGDDCAARSLSKNMAFFAGCCGKIQGSYYRSDCKF</sequence>
<keyword evidence="3" id="KW-1185">Reference proteome</keyword>
<reference evidence="2 3" key="1">
    <citation type="submission" date="2024-01" db="EMBL/GenBank/DDBJ databases">
        <title>Complete genome of Cladobotryum mycophilum ATHUM6906.</title>
        <authorList>
            <person name="Christinaki A.C."/>
            <person name="Myridakis A.I."/>
            <person name="Kouvelis V.N."/>
        </authorList>
    </citation>
    <scope>NUCLEOTIDE SEQUENCE [LARGE SCALE GENOMIC DNA]</scope>
    <source>
        <strain evidence="2 3">ATHUM6906</strain>
    </source>
</reference>
<dbReference type="Proteomes" id="UP001338125">
    <property type="component" value="Unassembled WGS sequence"/>
</dbReference>
<gene>
    <name evidence="2" type="ORF">PT974_01535</name>
</gene>
<proteinExistence type="predicted"/>
<evidence type="ECO:0000256" key="1">
    <source>
        <dbReference type="SAM" id="SignalP"/>
    </source>
</evidence>
<feature type="signal peptide" evidence="1">
    <location>
        <begin position="1"/>
        <end position="20"/>
    </location>
</feature>
<organism evidence="2 3">
    <name type="scientific">Cladobotryum mycophilum</name>
    <dbReference type="NCBI Taxonomy" id="491253"/>
    <lineage>
        <taxon>Eukaryota</taxon>
        <taxon>Fungi</taxon>
        <taxon>Dikarya</taxon>
        <taxon>Ascomycota</taxon>
        <taxon>Pezizomycotina</taxon>
        <taxon>Sordariomycetes</taxon>
        <taxon>Hypocreomycetidae</taxon>
        <taxon>Hypocreales</taxon>
        <taxon>Hypocreaceae</taxon>
        <taxon>Cladobotryum</taxon>
    </lineage>
</organism>
<comment type="caution">
    <text evidence="2">The sequence shown here is derived from an EMBL/GenBank/DDBJ whole genome shotgun (WGS) entry which is preliminary data.</text>
</comment>
<evidence type="ECO:0000313" key="2">
    <source>
        <dbReference type="EMBL" id="KAK5999146.1"/>
    </source>
</evidence>
<keyword evidence="1" id="KW-0732">Signal</keyword>
<accession>A0ABR0T3X8</accession>
<name>A0ABR0T3X8_9HYPO</name>
<feature type="chain" id="PRO_5045870463" description="Extracellular membrane protein CFEM domain-containing protein" evidence="1">
    <location>
        <begin position="21"/>
        <end position="82"/>
    </location>
</feature>
<dbReference type="EMBL" id="JAVFKD010000001">
    <property type="protein sequence ID" value="KAK5999146.1"/>
    <property type="molecule type" value="Genomic_DNA"/>
</dbReference>